<keyword evidence="5" id="KW-0560">Oxidoreductase</keyword>
<sequence length="143" mass="16023">MDLFEAIKNRYSYRGDYNEIEIPIKHLKQIVEAGLQAPSGSNKQTTTFVIVNDVIILNKIREVLPEVKPIQTTSAIIVCIMDKNPEQIHGNPHYEIEDCSAATENMLLAIVALGYASVWFDGSLRVDQIAEKLGEIINLPKTK</sequence>
<feature type="domain" description="Nitroreductase" evidence="6">
    <location>
        <begin position="7"/>
        <end position="63"/>
    </location>
</feature>
<evidence type="ECO:0000256" key="1">
    <source>
        <dbReference type="ARBA" id="ARBA00001917"/>
    </source>
</evidence>
<evidence type="ECO:0000313" key="7">
    <source>
        <dbReference type="EMBL" id="GAI95547.1"/>
    </source>
</evidence>
<dbReference type="Gene3D" id="3.40.109.10">
    <property type="entry name" value="NADH Oxidase"/>
    <property type="match status" value="1"/>
</dbReference>
<evidence type="ECO:0000256" key="4">
    <source>
        <dbReference type="ARBA" id="ARBA00022643"/>
    </source>
</evidence>
<evidence type="ECO:0000256" key="3">
    <source>
        <dbReference type="ARBA" id="ARBA00022630"/>
    </source>
</evidence>
<evidence type="ECO:0000256" key="2">
    <source>
        <dbReference type="ARBA" id="ARBA00007118"/>
    </source>
</evidence>
<comment type="cofactor">
    <cofactor evidence="1">
        <name>FMN</name>
        <dbReference type="ChEBI" id="CHEBI:58210"/>
    </cofactor>
</comment>
<dbReference type="PANTHER" id="PTHR43673:SF2">
    <property type="entry name" value="NITROREDUCTASE"/>
    <property type="match status" value="1"/>
</dbReference>
<keyword evidence="4" id="KW-0288">FMN</keyword>
<evidence type="ECO:0000256" key="5">
    <source>
        <dbReference type="ARBA" id="ARBA00023002"/>
    </source>
</evidence>
<dbReference type="AlphaFoldDB" id="X1SR59"/>
<protein>
    <recommendedName>
        <fullName evidence="6">Nitroreductase domain-containing protein</fullName>
    </recommendedName>
</protein>
<dbReference type="PANTHER" id="PTHR43673">
    <property type="entry name" value="NAD(P)H NITROREDUCTASE YDGI-RELATED"/>
    <property type="match status" value="1"/>
</dbReference>
<evidence type="ECO:0000259" key="6">
    <source>
        <dbReference type="Pfam" id="PF00881"/>
    </source>
</evidence>
<keyword evidence="3" id="KW-0285">Flavoprotein</keyword>
<dbReference type="InterPro" id="IPR000415">
    <property type="entry name" value="Nitroreductase-like"/>
</dbReference>
<organism evidence="7">
    <name type="scientific">marine sediment metagenome</name>
    <dbReference type="NCBI Taxonomy" id="412755"/>
    <lineage>
        <taxon>unclassified sequences</taxon>
        <taxon>metagenomes</taxon>
        <taxon>ecological metagenomes</taxon>
    </lineage>
</organism>
<dbReference type="GO" id="GO:0016491">
    <property type="term" value="F:oxidoreductase activity"/>
    <property type="evidence" value="ECO:0007669"/>
    <property type="project" value="UniProtKB-KW"/>
</dbReference>
<dbReference type="SUPFAM" id="SSF55469">
    <property type="entry name" value="FMN-dependent nitroreductase-like"/>
    <property type="match status" value="1"/>
</dbReference>
<accession>X1SR59</accession>
<gene>
    <name evidence="7" type="ORF">S12H4_29197</name>
</gene>
<comment type="caution">
    <text evidence="7">The sequence shown here is derived from an EMBL/GenBank/DDBJ whole genome shotgun (WGS) entry which is preliminary data.</text>
</comment>
<dbReference type="InterPro" id="IPR029479">
    <property type="entry name" value="Nitroreductase"/>
</dbReference>
<dbReference type="EMBL" id="BARW01016822">
    <property type="protein sequence ID" value="GAI95547.1"/>
    <property type="molecule type" value="Genomic_DNA"/>
</dbReference>
<proteinExistence type="inferred from homology"/>
<comment type="similarity">
    <text evidence="2">Belongs to the nitroreductase family.</text>
</comment>
<dbReference type="Pfam" id="PF00881">
    <property type="entry name" value="Nitroreductase"/>
    <property type="match status" value="1"/>
</dbReference>
<reference evidence="7" key="1">
    <citation type="journal article" date="2014" name="Front. Microbiol.">
        <title>High frequency of phylogenetically diverse reductive dehalogenase-homologous genes in deep subseafloor sedimentary metagenomes.</title>
        <authorList>
            <person name="Kawai M."/>
            <person name="Futagami T."/>
            <person name="Toyoda A."/>
            <person name="Takaki Y."/>
            <person name="Nishi S."/>
            <person name="Hori S."/>
            <person name="Arai W."/>
            <person name="Tsubouchi T."/>
            <person name="Morono Y."/>
            <person name="Uchiyama I."/>
            <person name="Ito T."/>
            <person name="Fujiyama A."/>
            <person name="Inagaki F."/>
            <person name="Takami H."/>
        </authorList>
    </citation>
    <scope>NUCLEOTIDE SEQUENCE</scope>
    <source>
        <strain evidence="7">Expedition CK06-06</strain>
    </source>
</reference>
<name>X1SR59_9ZZZZ</name>